<organism evidence="2 3">
    <name type="scientific">Leeuwenhoekiella palythoae</name>
    <dbReference type="NCBI Taxonomy" id="573501"/>
    <lineage>
        <taxon>Bacteria</taxon>
        <taxon>Pseudomonadati</taxon>
        <taxon>Bacteroidota</taxon>
        <taxon>Flavobacteriia</taxon>
        <taxon>Flavobacteriales</taxon>
        <taxon>Flavobacteriaceae</taxon>
        <taxon>Leeuwenhoekiella</taxon>
    </lineage>
</organism>
<dbReference type="Proteomes" id="UP000184240">
    <property type="component" value="Unassembled WGS sequence"/>
</dbReference>
<reference evidence="3" key="1">
    <citation type="submission" date="2016-11" db="EMBL/GenBank/DDBJ databases">
        <authorList>
            <person name="Varghese N."/>
            <person name="Submissions S."/>
        </authorList>
    </citation>
    <scope>NUCLEOTIDE SEQUENCE [LARGE SCALE GENOMIC DNA]</scope>
    <source>
        <strain evidence="3">DSM 19859</strain>
    </source>
</reference>
<dbReference type="STRING" id="573501.SAMN04487999_1747"/>
<reference evidence="1 4" key="3">
    <citation type="submission" date="2018-07" db="EMBL/GenBank/DDBJ databases">
        <title>Leeuwenhoekiella genomics.</title>
        <authorList>
            <person name="Tahon G."/>
            <person name="Willems A."/>
        </authorList>
    </citation>
    <scope>NUCLEOTIDE SEQUENCE [LARGE SCALE GENOMIC DNA]</scope>
    <source>
        <strain evidence="1 4">LMG 24856</strain>
    </source>
</reference>
<dbReference type="EMBL" id="FQXT01000003">
    <property type="protein sequence ID" value="SHI03853.1"/>
    <property type="molecule type" value="Genomic_DNA"/>
</dbReference>
<keyword evidence="4" id="KW-1185">Reference proteome</keyword>
<protein>
    <recommendedName>
        <fullName evidence="5">SpoIIAA-like</fullName>
    </recommendedName>
</protein>
<evidence type="ECO:0000313" key="1">
    <source>
        <dbReference type="EMBL" id="RXG30292.1"/>
    </source>
</evidence>
<accession>A0A1M5XX85</accession>
<evidence type="ECO:0008006" key="5">
    <source>
        <dbReference type="Google" id="ProtNLM"/>
    </source>
</evidence>
<dbReference type="Proteomes" id="UP000290037">
    <property type="component" value="Unassembled WGS sequence"/>
</dbReference>
<dbReference type="RefSeq" id="WP_072982284.1">
    <property type="nucleotide sequence ID" value="NZ_FQXT01000003.1"/>
</dbReference>
<dbReference type="OrthoDB" id="1144611at2"/>
<evidence type="ECO:0000313" key="2">
    <source>
        <dbReference type="EMBL" id="SHI03853.1"/>
    </source>
</evidence>
<proteinExistence type="predicted"/>
<name>A0A1M5XX85_9FLAO</name>
<sequence length="153" mass="18441">MRVEDSPLIDFIREEHRFSFGTFYFFDNFIISEINEGELFDWNKASEVIRVGQEFYGEEGQINYISNRIHDYAIKPQDWLRFLYERQLFKTFAVVTYRKTAIYNLVIERFFYKGDIFSFDSLLEAVNFIREQNALEPANDFDKLTQLYNDNSL</sequence>
<dbReference type="AlphaFoldDB" id="A0A1M5XX85"/>
<evidence type="ECO:0000313" key="3">
    <source>
        <dbReference type="Proteomes" id="UP000184240"/>
    </source>
</evidence>
<dbReference type="EMBL" id="QOVN01000002">
    <property type="protein sequence ID" value="RXG30292.1"/>
    <property type="molecule type" value="Genomic_DNA"/>
</dbReference>
<evidence type="ECO:0000313" key="4">
    <source>
        <dbReference type="Proteomes" id="UP000290037"/>
    </source>
</evidence>
<gene>
    <name evidence="1" type="ORF">DSM01_1042</name>
    <name evidence="2" type="ORF">SAMN04487999_1747</name>
</gene>
<reference evidence="2" key="2">
    <citation type="submission" date="2016-11" db="EMBL/GenBank/DDBJ databases">
        <authorList>
            <person name="Jaros S."/>
            <person name="Januszkiewicz K."/>
            <person name="Wedrychowicz H."/>
        </authorList>
    </citation>
    <scope>NUCLEOTIDE SEQUENCE [LARGE SCALE GENOMIC DNA]</scope>
    <source>
        <strain evidence="2">DSM 19859</strain>
    </source>
</reference>